<dbReference type="AlphaFoldDB" id="A0AAJ6BI16"/>
<dbReference type="Proteomes" id="UP001220610">
    <property type="component" value="Chromosome"/>
</dbReference>
<dbReference type="EMBL" id="CP119311">
    <property type="protein sequence ID" value="WEK36424.1"/>
    <property type="molecule type" value="Genomic_DNA"/>
</dbReference>
<organism evidence="1 2">
    <name type="scientific">Candidatus Pseudobacter hemicellulosilyticus</name>
    <dbReference type="NCBI Taxonomy" id="3121375"/>
    <lineage>
        <taxon>Bacteria</taxon>
        <taxon>Pseudomonadati</taxon>
        <taxon>Bacteroidota</taxon>
        <taxon>Chitinophagia</taxon>
        <taxon>Chitinophagales</taxon>
        <taxon>Chitinophagaceae</taxon>
        <taxon>Pseudobacter</taxon>
    </lineage>
</organism>
<accession>A0AAJ6BI16</accession>
<evidence type="ECO:0000313" key="2">
    <source>
        <dbReference type="Proteomes" id="UP001220610"/>
    </source>
</evidence>
<sequence length="47" mass="5439">MKKTLLAKSDEDLKKKEIPKLKQGNNLSIESARAYSKQLIRTWANNH</sequence>
<proteinExistence type="predicted"/>
<evidence type="ECO:0000313" key="1">
    <source>
        <dbReference type="EMBL" id="WEK36424.1"/>
    </source>
</evidence>
<name>A0AAJ6BI16_9BACT</name>
<reference evidence="1" key="1">
    <citation type="submission" date="2023-03" db="EMBL/GenBank/DDBJ databases">
        <title>Andean soil-derived lignocellulolytic bacterial consortium as a source of novel taxa and putative plastic-active enzymes.</title>
        <authorList>
            <person name="Diaz-Garcia L."/>
            <person name="Chuvochina M."/>
            <person name="Feuerriegel G."/>
            <person name="Bunk B."/>
            <person name="Sproer C."/>
            <person name="Streit W.R."/>
            <person name="Rodriguez L.M."/>
            <person name="Overmann J."/>
            <person name="Jimenez D.J."/>
        </authorList>
    </citation>
    <scope>NUCLEOTIDE SEQUENCE</scope>
    <source>
        <strain evidence="1">MAG 7</strain>
    </source>
</reference>
<gene>
    <name evidence="1" type="ORF">P0Y53_02835</name>
</gene>
<protein>
    <submittedName>
        <fullName evidence="1">Uncharacterized protein</fullName>
    </submittedName>
</protein>